<dbReference type="PANTHER" id="PTHR30188:SF3">
    <property type="entry name" value="ABC TRANSPORTER PERMEASE"/>
    <property type="match status" value="1"/>
</dbReference>
<dbReference type="AlphaFoldDB" id="A0A382CVA2"/>
<evidence type="ECO:0000313" key="2">
    <source>
        <dbReference type="EMBL" id="SVB30005.1"/>
    </source>
</evidence>
<evidence type="ECO:0000256" key="1">
    <source>
        <dbReference type="SAM" id="Phobius"/>
    </source>
</evidence>
<evidence type="ECO:0008006" key="3">
    <source>
        <dbReference type="Google" id="ProtNLM"/>
    </source>
</evidence>
<gene>
    <name evidence="2" type="ORF">METZ01_LOCUS182859</name>
</gene>
<organism evidence="2">
    <name type="scientific">marine metagenome</name>
    <dbReference type="NCBI Taxonomy" id="408172"/>
    <lineage>
        <taxon>unclassified sequences</taxon>
        <taxon>metagenomes</taxon>
        <taxon>ecological metagenomes</taxon>
    </lineage>
</organism>
<protein>
    <recommendedName>
        <fullName evidence="3">ABC transmembrane type-1 domain-containing protein</fullName>
    </recommendedName>
</protein>
<dbReference type="Pfam" id="PF02405">
    <property type="entry name" value="MlaE"/>
    <property type="match status" value="1"/>
</dbReference>
<feature type="non-terminal residue" evidence="2">
    <location>
        <position position="1"/>
    </location>
</feature>
<keyword evidence="1" id="KW-0812">Transmembrane</keyword>
<dbReference type="InterPro" id="IPR030802">
    <property type="entry name" value="Permease_MalE"/>
</dbReference>
<accession>A0A382CVA2</accession>
<reference evidence="2" key="1">
    <citation type="submission" date="2018-05" db="EMBL/GenBank/DDBJ databases">
        <authorList>
            <person name="Lanie J.A."/>
            <person name="Ng W.-L."/>
            <person name="Kazmierczak K.M."/>
            <person name="Andrzejewski T.M."/>
            <person name="Davidsen T.M."/>
            <person name="Wayne K.J."/>
            <person name="Tettelin H."/>
            <person name="Glass J.I."/>
            <person name="Rusch D."/>
            <person name="Podicherti R."/>
            <person name="Tsui H.-C.T."/>
            <person name="Winkler M.E."/>
        </authorList>
    </citation>
    <scope>NUCLEOTIDE SEQUENCE</scope>
</reference>
<feature type="transmembrane region" description="Helical" evidence="1">
    <location>
        <begin position="121"/>
        <end position="140"/>
    </location>
</feature>
<keyword evidence="1" id="KW-0472">Membrane</keyword>
<dbReference type="GO" id="GO:0005548">
    <property type="term" value="F:phospholipid transporter activity"/>
    <property type="evidence" value="ECO:0007669"/>
    <property type="project" value="TreeGrafter"/>
</dbReference>
<dbReference type="PANTHER" id="PTHR30188">
    <property type="entry name" value="ABC TRANSPORTER PERMEASE PROTEIN-RELATED"/>
    <property type="match status" value="1"/>
</dbReference>
<sequence>LIESLAWIIVGPFYKQPVRIPSIFSQMMTIGIAACPIVFILSFSIGVMLAIQMIYNLKTFGAESQVVVGVALSITREFAPLITGILIAGRTGSALAAKLGTMQVNQEIDALRVMGINPVRYLVSPALLAMLIMVPILTFFSDIAGLLGGALYTGVEIGL</sequence>
<proteinExistence type="predicted"/>
<feature type="transmembrane region" description="Helical" evidence="1">
    <location>
        <begin position="23"/>
        <end position="51"/>
    </location>
</feature>
<name>A0A382CVA2_9ZZZZ</name>
<feature type="non-terminal residue" evidence="2">
    <location>
        <position position="159"/>
    </location>
</feature>
<dbReference type="GO" id="GO:0043190">
    <property type="term" value="C:ATP-binding cassette (ABC) transporter complex"/>
    <property type="evidence" value="ECO:0007669"/>
    <property type="project" value="InterPro"/>
</dbReference>
<keyword evidence="1" id="KW-1133">Transmembrane helix</keyword>
<dbReference type="EMBL" id="UINC01036282">
    <property type="protein sequence ID" value="SVB30005.1"/>
    <property type="molecule type" value="Genomic_DNA"/>
</dbReference>